<dbReference type="Proteomes" id="UP000314983">
    <property type="component" value="Chromosome 22"/>
</dbReference>
<evidence type="ECO:0000313" key="2">
    <source>
        <dbReference type="Proteomes" id="UP000314983"/>
    </source>
</evidence>
<evidence type="ECO:0000313" key="1">
    <source>
        <dbReference type="Ensembl" id="ENSEEEP00000062084.1"/>
    </source>
</evidence>
<keyword evidence="2" id="KW-1185">Reference proteome</keyword>
<sequence length="357" mass="39724">MKFPVDTLESVHHGQLELSGQVYMDELLHGNPDHAHYFLLPSGRKVTCISLSSVGFVPLYGANLEHKILALFAPEDPLTAVALLLSDQWYAVENILRTANPTREGLFQVSVVDRVILYVLNRIVYRTSEMAAGDVPFLCHDKNDYAKILWHGGEAVGFYSIKTKGLFSLLETWSQFCLPVMNSIFVRKGHRGNGHGLRMLEDFVDSFKEDELGLKYPLSPAMSQVCQRYLARYPADVELLWEVEGLGRSYQKTLLANRLSALALAGKRPLPAVPLSGLHFCCLLACLFFLFTLGSFTHPVDWNPLCVKNTDRSHAGNVPLPVTLPDVTVTVCCQDEQENGATAEVDVMDGSIRELTV</sequence>
<dbReference type="PANTHER" id="PTHR22442">
    <property type="match status" value="1"/>
</dbReference>
<organism evidence="1 2">
    <name type="scientific">Electrophorus electricus</name>
    <name type="common">Electric eel</name>
    <name type="synonym">Gymnotus electricus</name>
    <dbReference type="NCBI Taxonomy" id="8005"/>
    <lineage>
        <taxon>Eukaryota</taxon>
        <taxon>Metazoa</taxon>
        <taxon>Chordata</taxon>
        <taxon>Craniata</taxon>
        <taxon>Vertebrata</taxon>
        <taxon>Euteleostomi</taxon>
        <taxon>Actinopterygii</taxon>
        <taxon>Neopterygii</taxon>
        <taxon>Teleostei</taxon>
        <taxon>Ostariophysi</taxon>
        <taxon>Gymnotiformes</taxon>
        <taxon>Gymnotoidei</taxon>
        <taxon>Gymnotidae</taxon>
        <taxon>Electrophorus</taxon>
    </lineage>
</organism>
<protein>
    <recommendedName>
        <fullName evidence="3">Family with sequence similarity 169 member B</fullName>
    </recommendedName>
</protein>
<dbReference type="AlphaFoldDB" id="A0AAY5EZH6"/>
<reference evidence="1 2" key="1">
    <citation type="submission" date="2020-05" db="EMBL/GenBank/DDBJ databases">
        <title>Electrophorus electricus (electric eel) genome, fEleEle1, primary haplotype.</title>
        <authorList>
            <person name="Myers G."/>
            <person name="Meyer A."/>
            <person name="Fedrigo O."/>
            <person name="Formenti G."/>
            <person name="Rhie A."/>
            <person name="Tracey A."/>
            <person name="Sims Y."/>
            <person name="Jarvis E.D."/>
        </authorList>
    </citation>
    <scope>NUCLEOTIDE SEQUENCE [LARGE SCALE GENOMIC DNA]</scope>
</reference>
<dbReference type="InterPro" id="IPR029625">
    <property type="entry name" value="FAM169"/>
</dbReference>
<accession>A0AAY5EZH6</accession>
<reference evidence="1" key="3">
    <citation type="submission" date="2025-09" db="UniProtKB">
        <authorList>
            <consortium name="Ensembl"/>
        </authorList>
    </citation>
    <scope>IDENTIFICATION</scope>
</reference>
<dbReference type="GeneTree" id="ENSGT00510000048902"/>
<evidence type="ECO:0008006" key="3">
    <source>
        <dbReference type="Google" id="ProtNLM"/>
    </source>
</evidence>
<name>A0AAY5EZH6_ELEEL</name>
<reference evidence="1" key="2">
    <citation type="submission" date="2025-08" db="UniProtKB">
        <authorList>
            <consortium name="Ensembl"/>
        </authorList>
    </citation>
    <scope>IDENTIFICATION</scope>
</reference>
<dbReference type="PANTHER" id="PTHR22442:SF3">
    <property type="entry name" value="SOLUBLE LAMIN-ASSOCIATED PROTEIN OF 75 KDA"/>
    <property type="match status" value="1"/>
</dbReference>
<proteinExistence type="predicted"/>
<dbReference type="Ensembl" id="ENSEEET00000055272.1">
    <property type="protein sequence ID" value="ENSEEEP00000062084.1"/>
    <property type="gene ID" value="ENSEEEG00000025205.1"/>
</dbReference>